<dbReference type="SUPFAM" id="SSF55144">
    <property type="entry name" value="LigT-like"/>
    <property type="match status" value="1"/>
</dbReference>
<sequence length="175" mass="19472">MVQSVELLLDSDVDATVRAEWRRLSKARLPSQDRITAESNRPHVTLGVASHIPPDVEDALERELPCGPLPIRLGGVVVFGGRRLTLARLVVPTTELLTLQRIVYELMMDCEGVPPHIMPGEWTPHVTLSRRIQASDLGTAVVVTRAGNRDVVGTSDGVRRWDSDAKREWRITRCP</sequence>
<dbReference type="AlphaFoldDB" id="A0A3S3B0T8"/>
<dbReference type="EMBL" id="RKLN01000007">
    <property type="protein sequence ID" value="RVW00466.1"/>
    <property type="molecule type" value="Genomic_DNA"/>
</dbReference>
<evidence type="ECO:0000313" key="2">
    <source>
        <dbReference type="Proteomes" id="UP000284333"/>
    </source>
</evidence>
<protein>
    <submittedName>
        <fullName evidence="1">2'-5' RNA ligase family protein</fullName>
    </submittedName>
</protein>
<keyword evidence="2" id="KW-1185">Reference proteome</keyword>
<proteinExistence type="predicted"/>
<reference evidence="1 2" key="1">
    <citation type="submission" date="2018-11" db="EMBL/GenBank/DDBJ databases">
        <title>Rhodococcus spongicola sp. nov. and Rhodococcus xishaensis sp. nov. from marine sponges.</title>
        <authorList>
            <person name="Li L."/>
            <person name="Lin H.W."/>
        </authorList>
    </citation>
    <scope>NUCLEOTIDE SEQUENCE [LARGE SCALE GENOMIC DNA]</scope>
    <source>
        <strain evidence="1 2">LHW50502</strain>
    </source>
</reference>
<comment type="caution">
    <text evidence="1">The sequence shown here is derived from an EMBL/GenBank/DDBJ whole genome shotgun (WGS) entry which is preliminary data.</text>
</comment>
<dbReference type="OrthoDB" id="3397424at2"/>
<keyword evidence="1" id="KW-0436">Ligase</keyword>
<dbReference type="Pfam" id="PF13563">
    <property type="entry name" value="2_5_RNA_ligase2"/>
    <property type="match status" value="1"/>
</dbReference>
<name>A0A3S3B0T8_9NOCA</name>
<dbReference type="RefSeq" id="WP_127948513.1">
    <property type="nucleotide sequence ID" value="NZ_RKLN01000007.1"/>
</dbReference>
<dbReference type="Gene3D" id="3.90.1140.10">
    <property type="entry name" value="Cyclic phosphodiesterase"/>
    <property type="match status" value="1"/>
</dbReference>
<dbReference type="GO" id="GO:0016874">
    <property type="term" value="F:ligase activity"/>
    <property type="evidence" value="ECO:0007669"/>
    <property type="project" value="UniProtKB-KW"/>
</dbReference>
<dbReference type="InterPro" id="IPR009097">
    <property type="entry name" value="Cyclic_Pdiesterase"/>
</dbReference>
<gene>
    <name evidence="1" type="ORF">EF834_17665</name>
</gene>
<organism evidence="1 2">
    <name type="scientific">Rhodococcus spongiicola</name>
    <dbReference type="NCBI Taxonomy" id="2487352"/>
    <lineage>
        <taxon>Bacteria</taxon>
        <taxon>Bacillati</taxon>
        <taxon>Actinomycetota</taxon>
        <taxon>Actinomycetes</taxon>
        <taxon>Mycobacteriales</taxon>
        <taxon>Nocardiaceae</taxon>
        <taxon>Rhodococcus</taxon>
    </lineage>
</organism>
<dbReference type="Proteomes" id="UP000284333">
    <property type="component" value="Unassembled WGS sequence"/>
</dbReference>
<evidence type="ECO:0000313" key="1">
    <source>
        <dbReference type="EMBL" id="RVW00466.1"/>
    </source>
</evidence>
<accession>A0A3S3B0T8</accession>